<keyword evidence="12 20" id="KW-0472">Membrane</keyword>
<comment type="similarity">
    <text evidence="2">Belongs to the sodium channel auxiliary subunit SCN3B (TC 8.A.17) family.</text>
</comment>
<evidence type="ECO:0000256" key="12">
    <source>
        <dbReference type="ARBA" id="ARBA00023136"/>
    </source>
</evidence>
<evidence type="ECO:0000256" key="16">
    <source>
        <dbReference type="ARBA" id="ARBA00023303"/>
    </source>
</evidence>
<evidence type="ECO:0000256" key="10">
    <source>
        <dbReference type="ARBA" id="ARBA00023053"/>
    </source>
</evidence>
<dbReference type="InterPro" id="IPR036179">
    <property type="entry name" value="Ig-like_dom_sf"/>
</dbReference>
<keyword evidence="10" id="KW-0915">Sodium</keyword>
<evidence type="ECO:0000259" key="22">
    <source>
        <dbReference type="PROSITE" id="PS50835"/>
    </source>
</evidence>
<dbReference type="Proteomes" id="UP000261540">
    <property type="component" value="Unplaced"/>
</dbReference>
<dbReference type="SMART" id="SM00409">
    <property type="entry name" value="IG"/>
    <property type="match status" value="1"/>
</dbReference>
<evidence type="ECO:0000256" key="2">
    <source>
        <dbReference type="ARBA" id="ARBA00010404"/>
    </source>
</evidence>
<name>A0A3B3TCF8_9TELE</name>
<dbReference type="SMART" id="SM00406">
    <property type="entry name" value="IGv"/>
    <property type="match status" value="1"/>
</dbReference>
<keyword evidence="3" id="KW-0813">Transport</keyword>
<dbReference type="GO" id="GO:0044325">
    <property type="term" value="F:transmembrane transporter binding"/>
    <property type="evidence" value="ECO:0007669"/>
    <property type="project" value="TreeGrafter"/>
</dbReference>
<evidence type="ECO:0000313" key="23">
    <source>
        <dbReference type="Ensembl" id="ENSPKIP00000040103.1"/>
    </source>
</evidence>
<dbReference type="GeneTree" id="ENSGT00390000018560"/>
<feature type="signal peptide" evidence="21">
    <location>
        <begin position="1"/>
        <end position="24"/>
    </location>
</feature>
<dbReference type="GO" id="GO:0001518">
    <property type="term" value="C:voltage-gated sodium channel complex"/>
    <property type="evidence" value="ECO:0007669"/>
    <property type="project" value="InterPro"/>
</dbReference>
<keyword evidence="8" id="KW-0851">Voltage-gated channel</keyword>
<evidence type="ECO:0000256" key="7">
    <source>
        <dbReference type="ARBA" id="ARBA00022729"/>
    </source>
</evidence>
<evidence type="ECO:0000256" key="20">
    <source>
        <dbReference type="SAM" id="Phobius"/>
    </source>
</evidence>
<reference evidence="23" key="1">
    <citation type="submission" date="2025-08" db="UniProtKB">
        <authorList>
            <consortium name="Ensembl"/>
        </authorList>
    </citation>
    <scope>IDENTIFICATION</scope>
</reference>
<dbReference type="GO" id="GO:0086005">
    <property type="term" value="P:ventricular cardiac muscle cell action potential"/>
    <property type="evidence" value="ECO:0007669"/>
    <property type="project" value="TreeGrafter"/>
</dbReference>
<evidence type="ECO:0000256" key="1">
    <source>
        <dbReference type="ARBA" id="ARBA00004251"/>
    </source>
</evidence>
<keyword evidence="7 21" id="KW-0732">Signal</keyword>
<keyword evidence="24" id="KW-1185">Reference proteome</keyword>
<dbReference type="InterPro" id="IPR007110">
    <property type="entry name" value="Ig-like_dom"/>
</dbReference>
<sequence length="200" mass="22898">MGPPAGNLFLFLALFVFDVQMSSQVCVDIPSDTEAVLGNAMRLTCISCMKREEISARTRVDWYYVTEANKRIPIYVFDGVPQEIDGLWKGRVIWNGSKDLQDLSISIQRVTANDTGTYVCEVQRQFQFDSYTPSFTYSKVIHLVVSEEVSRNLTAVYSEYVMYALLMFLTLWLLVEMVYCYRKVSKADARGQRNAFSNVL</sequence>
<dbReference type="GeneID" id="111846241"/>
<keyword evidence="4" id="KW-0894">Sodium channel</keyword>
<evidence type="ECO:0000256" key="13">
    <source>
        <dbReference type="ARBA" id="ARBA00023157"/>
    </source>
</evidence>
<feature type="transmembrane region" description="Helical" evidence="20">
    <location>
        <begin position="160"/>
        <end position="181"/>
    </location>
</feature>
<dbReference type="SUPFAM" id="SSF48726">
    <property type="entry name" value="Immunoglobulin"/>
    <property type="match status" value="1"/>
</dbReference>
<dbReference type="PROSITE" id="PS50835">
    <property type="entry name" value="IG_LIKE"/>
    <property type="match status" value="1"/>
</dbReference>
<dbReference type="FunFam" id="2.60.40.10:FF:000375">
    <property type="entry name" value="Sodium channel beta 1 subunit"/>
    <property type="match status" value="1"/>
</dbReference>
<evidence type="ECO:0000256" key="8">
    <source>
        <dbReference type="ARBA" id="ARBA00022882"/>
    </source>
</evidence>
<keyword evidence="13" id="KW-1015">Disulfide bond</keyword>
<feature type="chain" id="PRO_5017257394" description="Sodium channel regulatory subunit beta-3" evidence="21">
    <location>
        <begin position="25"/>
        <end position="200"/>
    </location>
</feature>
<dbReference type="STRING" id="1676925.ENSPKIP00000040103"/>
<evidence type="ECO:0000256" key="17">
    <source>
        <dbReference type="ARBA" id="ARBA00023319"/>
    </source>
</evidence>
<dbReference type="AlphaFoldDB" id="A0A3B3TCF8"/>
<protein>
    <recommendedName>
        <fullName evidence="18">Sodium channel regulatory subunit beta-3</fullName>
    </recommendedName>
</protein>
<evidence type="ECO:0000256" key="19">
    <source>
        <dbReference type="ARBA" id="ARBA00049669"/>
    </source>
</evidence>
<dbReference type="Ensembl" id="ENSPKIT00000021121.1">
    <property type="protein sequence ID" value="ENSPKIP00000040103.1"/>
    <property type="gene ID" value="ENSPKIG00000017202.1"/>
</dbReference>
<dbReference type="InterPro" id="IPR027098">
    <property type="entry name" value="Na_channel_b1/b3"/>
</dbReference>
<keyword evidence="9 20" id="KW-1133">Transmembrane helix</keyword>
<dbReference type="Pfam" id="PF07686">
    <property type="entry name" value="V-set"/>
    <property type="match status" value="1"/>
</dbReference>
<comment type="subunit">
    <text evidence="19">A voltage-gated sodium (Nav) channel consists of an ion-conducting pore-forming alpha subunit functional on its own that is regulated by one or more beta subunits. Forms homodimers and homotrimers. SCN3B is non-covalently associated with alpha subunits and induces the formation of alpha subunit oligomers, including trimers. Interacts with SCN5A/Nav1.5; regulatory subunit of SCN5A/Nav1.5. Interacts with SCN7A/Nav2.1; probable regulatory subunit of SCN7A/Nav2.1. Interacts with SCN10A; regulatory subunit of SCN10A/Nav1.8. Interacts with NFASC; probably involved in targeting the sodium channels to the nodes of Ranvier.</text>
</comment>
<keyword evidence="16" id="KW-0407">Ion channel</keyword>
<reference evidence="23" key="2">
    <citation type="submission" date="2025-09" db="UniProtKB">
        <authorList>
            <consortium name="Ensembl"/>
        </authorList>
    </citation>
    <scope>IDENTIFICATION</scope>
</reference>
<proteinExistence type="inferred from homology"/>
<keyword evidence="11" id="KW-0406">Ion transport</keyword>
<keyword evidence="14" id="KW-0325">Glycoprotein</keyword>
<feature type="domain" description="Ig-like" evidence="22">
    <location>
        <begin position="4"/>
        <end position="136"/>
    </location>
</feature>
<dbReference type="RefSeq" id="XP_023672030.1">
    <property type="nucleotide sequence ID" value="XM_023816262.2"/>
</dbReference>
<evidence type="ECO:0000256" key="14">
    <source>
        <dbReference type="ARBA" id="ARBA00023180"/>
    </source>
</evidence>
<evidence type="ECO:0000256" key="11">
    <source>
        <dbReference type="ARBA" id="ARBA00023065"/>
    </source>
</evidence>
<evidence type="ECO:0000313" key="24">
    <source>
        <dbReference type="Proteomes" id="UP000261540"/>
    </source>
</evidence>
<keyword evidence="5" id="KW-1003">Cell membrane</keyword>
<dbReference type="PANTHER" id="PTHR10546">
    <property type="entry name" value="SODIUM CHANNEL SUBUNIT BETA-1 AND 3"/>
    <property type="match status" value="1"/>
</dbReference>
<evidence type="ECO:0000256" key="18">
    <source>
        <dbReference type="ARBA" id="ARBA00044530"/>
    </source>
</evidence>
<dbReference type="GO" id="GO:0086091">
    <property type="term" value="P:regulation of heart rate by cardiac conduction"/>
    <property type="evidence" value="ECO:0007669"/>
    <property type="project" value="TreeGrafter"/>
</dbReference>
<dbReference type="InterPro" id="IPR003599">
    <property type="entry name" value="Ig_sub"/>
</dbReference>
<accession>A0A3B3TCF8</accession>
<keyword evidence="15" id="KW-0739">Sodium transport</keyword>
<dbReference type="Gene3D" id="2.60.40.10">
    <property type="entry name" value="Immunoglobulins"/>
    <property type="match status" value="1"/>
</dbReference>
<evidence type="ECO:0000256" key="15">
    <source>
        <dbReference type="ARBA" id="ARBA00023201"/>
    </source>
</evidence>
<keyword evidence="6 20" id="KW-0812">Transmembrane</keyword>
<dbReference type="GO" id="GO:0005272">
    <property type="term" value="F:sodium channel activity"/>
    <property type="evidence" value="ECO:0007669"/>
    <property type="project" value="UniProtKB-KW"/>
</dbReference>
<comment type="subcellular location">
    <subcellularLocation>
        <location evidence="1">Cell membrane</location>
        <topology evidence="1">Single-pass type I membrane protein</topology>
    </subcellularLocation>
</comment>
<dbReference type="GO" id="GO:0019871">
    <property type="term" value="F:sodium channel inhibitor activity"/>
    <property type="evidence" value="ECO:0007669"/>
    <property type="project" value="TreeGrafter"/>
</dbReference>
<dbReference type="PANTHER" id="PTHR10546:SF1">
    <property type="entry name" value="SODIUM CHANNEL SUBUNIT BETA-3"/>
    <property type="match status" value="1"/>
</dbReference>
<dbReference type="InterPro" id="IPR013783">
    <property type="entry name" value="Ig-like_fold"/>
</dbReference>
<evidence type="ECO:0000256" key="9">
    <source>
        <dbReference type="ARBA" id="ARBA00022989"/>
    </source>
</evidence>
<evidence type="ECO:0000256" key="21">
    <source>
        <dbReference type="SAM" id="SignalP"/>
    </source>
</evidence>
<evidence type="ECO:0000256" key="4">
    <source>
        <dbReference type="ARBA" id="ARBA00022461"/>
    </source>
</evidence>
<organism evidence="23 24">
    <name type="scientific">Paramormyrops kingsleyae</name>
    <dbReference type="NCBI Taxonomy" id="1676925"/>
    <lineage>
        <taxon>Eukaryota</taxon>
        <taxon>Metazoa</taxon>
        <taxon>Chordata</taxon>
        <taxon>Craniata</taxon>
        <taxon>Vertebrata</taxon>
        <taxon>Euteleostomi</taxon>
        <taxon>Actinopterygii</taxon>
        <taxon>Neopterygii</taxon>
        <taxon>Teleostei</taxon>
        <taxon>Osteoglossocephala</taxon>
        <taxon>Osteoglossomorpha</taxon>
        <taxon>Osteoglossiformes</taxon>
        <taxon>Mormyridae</taxon>
        <taxon>Paramormyrops</taxon>
    </lineage>
</organism>
<evidence type="ECO:0000256" key="5">
    <source>
        <dbReference type="ARBA" id="ARBA00022475"/>
    </source>
</evidence>
<keyword evidence="17" id="KW-0393">Immunoglobulin domain</keyword>
<evidence type="ECO:0000256" key="6">
    <source>
        <dbReference type="ARBA" id="ARBA00022692"/>
    </source>
</evidence>
<evidence type="ECO:0000256" key="3">
    <source>
        <dbReference type="ARBA" id="ARBA00022448"/>
    </source>
</evidence>
<dbReference type="InterPro" id="IPR013106">
    <property type="entry name" value="Ig_V-set"/>
</dbReference>